<organism evidence="1 2">
    <name type="scientific">Candidatus Magnetobacterium bavaricum</name>
    <dbReference type="NCBI Taxonomy" id="29290"/>
    <lineage>
        <taxon>Bacteria</taxon>
        <taxon>Pseudomonadati</taxon>
        <taxon>Nitrospirota</taxon>
        <taxon>Thermodesulfovibrionia</taxon>
        <taxon>Thermodesulfovibrionales</taxon>
        <taxon>Candidatus Magnetobacteriaceae</taxon>
        <taxon>Candidatus Magnetobacterium</taxon>
    </lineage>
</organism>
<sequence length="257" mass="30297">MKSNIYKDLNDVIKDHFPYKKGVLIDDVCSYIKGRIGEYLNITKTFYVEDDYIDVNWRFLYSKHYSKTYYRECSKYSIRVHLFKGDISEFDYMGYFILRPIPVRYSLSKIVLKPIKEFYNSEESYLMTNIVEINITDINFSVKIHAFQLLVQDTVAGVCADACINMVAYYLSNKFPKDFPNYLPERLFPVKLDRRPIPSYGLTIFEMSEILLTAGYNSYIEKFTNKREFIDFIDSQIESALPFYKTPPISNHVLPCP</sequence>
<evidence type="ECO:0000313" key="2">
    <source>
        <dbReference type="Proteomes" id="UP000033423"/>
    </source>
</evidence>
<name>A0A0F3H0S7_9BACT</name>
<protein>
    <submittedName>
        <fullName evidence="1">Uncharacterized protein</fullName>
    </submittedName>
</protein>
<dbReference type="AlphaFoldDB" id="A0A0F3H0S7"/>
<dbReference type="EMBL" id="LACI01000554">
    <property type="protein sequence ID" value="KJU86538.1"/>
    <property type="molecule type" value="Genomic_DNA"/>
</dbReference>
<comment type="caution">
    <text evidence="1">The sequence shown here is derived from an EMBL/GenBank/DDBJ whole genome shotgun (WGS) entry which is preliminary data.</text>
</comment>
<evidence type="ECO:0000313" key="1">
    <source>
        <dbReference type="EMBL" id="KJU86538.1"/>
    </source>
</evidence>
<proteinExistence type="predicted"/>
<reference evidence="1 2" key="1">
    <citation type="submission" date="2015-02" db="EMBL/GenBank/DDBJ databases">
        <title>Single-cell genomics of uncultivated deep-branching MTB reveals a conserved set of magnetosome genes.</title>
        <authorList>
            <person name="Kolinko S."/>
            <person name="Richter M."/>
            <person name="Glockner F.O."/>
            <person name="Brachmann A."/>
            <person name="Schuler D."/>
        </authorList>
    </citation>
    <scope>NUCLEOTIDE SEQUENCE [LARGE SCALE GENOMIC DNA]</scope>
    <source>
        <strain evidence="1">TM-1</strain>
    </source>
</reference>
<gene>
    <name evidence="1" type="ORF">MBAV_001269</name>
</gene>
<keyword evidence="2" id="KW-1185">Reference proteome</keyword>
<dbReference type="Proteomes" id="UP000033423">
    <property type="component" value="Unassembled WGS sequence"/>
</dbReference>
<accession>A0A0F3H0S7</accession>